<proteinExistence type="predicted"/>
<dbReference type="AlphaFoldDB" id="A0A398D059"/>
<feature type="transmembrane region" description="Helical" evidence="1">
    <location>
        <begin position="320"/>
        <end position="343"/>
    </location>
</feature>
<feature type="domain" description="DUF7408" evidence="2">
    <location>
        <begin position="140"/>
        <end position="278"/>
    </location>
</feature>
<evidence type="ECO:0000313" key="4">
    <source>
        <dbReference type="Proteomes" id="UP000266340"/>
    </source>
</evidence>
<dbReference type="Pfam" id="PF24157">
    <property type="entry name" value="DUF7408"/>
    <property type="match status" value="1"/>
</dbReference>
<keyword evidence="1" id="KW-0812">Transmembrane</keyword>
<comment type="caution">
    <text evidence="3">The sequence shown here is derived from an EMBL/GenBank/DDBJ whole genome shotgun (WGS) entry which is preliminary data.</text>
</comment>
<dbReference type="EMBL" id="QXJM01000023">
    <property type="protein sequence ID" value="RIE04851.1"/>
    <property type="molecule type" value="Genomic_DNA"/>
</dbReference>
<dbReference type="InterPro" id="IPR055831">
    <property type="entry name" value="DUF7408"/>
</dbReference>
<evidence type="ECO:0000256" key="1">
    <source>
        <dbReference type="SAM" id="Phobius"/>
    </source>
</evidence>
<reference evidence="3 4" key="1">
    <citation type="submission" date="2018-09" db="EMBL/GenBank/DDBJ databases">
        <title>Cohnella cavernae sp. nov., isolated from a karst cave.</title>
        <authorList>
            <person name="Zhu H."/>
        </authorList>
    </citation>
    <scope>NUCLEOTIDE SEQUENCE [LARGE SCALE GENOMIC DNA]</scope>
    <source>
        <strain evidence="3 4">K2E09-144</strain>
    </source>
</reference>
<dbReference type="InterPro" id="IPR029062">
    <property type="entry name" value="Class_I_gatase-like"/>
</dbReference>
<gene>
    <name evidence="3" type="ORF">D3H35_05130</name>
</gene>
<sequence>MKEGKWTRLRTTVTNLTDRDLKGELSITVVLPNGGYNQRYAVPAELPKGSPIEIEITVPGMSYNKQNNRIAFTDSSGKDVPVAIGKEYVEASSIGMSTVGVVARDPDTLNFLPILNQKGYNLKMVPIAEKDIPNTLQLLEGLDILLLNDVATADWTDLRKNALRSWVQQGGTLIVAGGAGYAKTAEGLGDLVPVAAEGTTKLDATKGLEQWGDGKPLAAGYPVTVSTGKLQAGNATAVSDGTIVAAERDYGKGKVAYAAFDPSLEPFVSWTGSPVFWSHFLSGSVNPYSQTGIPGFGSNNENWEISNALNQFPSIKTPSYSLLLIFFIAYLLIVAPGLFLLLRKLDRREWAWWIIPIVSIVSSVVIFTIGSSDKNSTLTHSLRTMELSGTGEAVRSASVAVFVPRGGDVTATFDAGAIALPYQSDGSGSTGNVLTNSTEQAIRLLPGNTEVEWKDVPYWSIRKTWMQYSSASSGHGQFNVALNKQAATYEVDVRNDTEADLTSVALLLSGNVYPIGDLKKGESGKVVVPITRPVQVSFYSDYGNQLFQQNVRNGQDRYARERGLLNGYMNQLANKGSLTKPVIVGYSNDKTGWFEVNGKKAKSDNLTLWVQSFELNDPNGNASGDILPGRYSRSLRIRRCKASATNRARGGWICTTAAWSSNMPSLKPQSQTEKIPVPGKCPFTRMNP</sequence>
<keyword evidence="4" id="KW-1185">Reference proteome</keyword>
<accession>A0A398D059</accession>
<dbReference type="SUPFAM" id="SSF52317">
    <property type="entry name" value="Class I glutamine amidotransferase-like"/>
    <property type="match status" value="1"/>
</dbReference>
<dbReference type="Proteomes" id="UP000266340">
    <property type="component" value="Unassembled WGS sequence"/>
</dbReference>
<name>A0A398D059_9BACL</name>
<evidence type="ECO:0000313" key="3">
    <source>
        <dbReference type="EMBL" id="RIE04851.1"/>
    </source>
</evidence>
<evidence type="ECO:0000259" key="2">
    <source>
        <dbReference type="Pfam" id="PF24157"/>
    </source>
</evidence>
<keyword evidence="1" id="KW-0472">Membrane</keyword>
<protein>
    <recommendedName>
        <fullName evidence="2">DUF7408 domain-containing protein</fullName>
    </recommendedName>
</protein>
<dbReference type="Gene3D" id="3.40.50.880">
    <property type="match status" value="1"/>
</dbReference>
<dbReference type="RefSeq" id="WP_119148051.1">
    <property type="nucleotide sequence ID" value="NZ_QXJM01000023.1"/>
</dbReference>
<organism evidence="3 4">
    <name type="scientific">Cohnella faecalis</name>
    <dbReference type="NCBI Taxonomy" id="2315694"/>
    <lineage>
        <taxon>Bacteria</taxon>
        <taxon>Bacillati</taxon>
        <taxon>Bacillota</taxon>
        <taxon>Bacilli</taxon>
        <taxon>Bacillales</taxon>
        <taxon>Paenibacillaceae</taxon>
        <taxon>Cohnella</taxon>
    </lineage>
</organism>
<dbReference type="OrthoDB" id="137965at2"/>
<keyword evidence="1" id="KW-1133">Transmembrane helix</keyword>
<feature type="transmembrane region" description="Helical" evidence="1">
    <location>
        <begin position="350"/>
        <end position="370"/>
    </location>
</feature>